<feature type="domain" description="Fatty acid hydroxylase" evidence="6">
    <location>
        <begin position="128"/>
        <end position="276"/>
    </location>
</feature>
<dbReference type="KEGG" id="salh:HMF8227_01865"/>
<accession>A0A2S2E3W6</accession>
<keyword evidence="7" id="KW-0560">Oxidoreductase</keyword>
<evidence type="ECO:0000256" key="1">
    <source>
        <dbReference type="ARBA" id="ARBA00004370"/>
    </source>
</evidence>
<feature type="transmembrane region" description="Helical" evidence="5">
    <location>
        <begin position="26"/>
        <end position="44"/>
    </location>
</feature>
<keyword evidence="7" id="KW-0503">Monooxygenase</keyword>
<dbReference type="EC" id="1.14.16.5" evidence="7"/>
<dbReference type="RefSeq" id="WP_239421243.1">
    <property type="nucleotide sequence ID" value="NZ_CP029347.1"/>
</dbReference>
<dbReference type="Proteomes" id="UP000245728">
    <property type="component" value="Chromosome"/>
</dbReference>
<dbReference type="GO" id="GO:0016020">
    <property type="term" value="C:membrane"/>
    <property type="evidence" value="ECO:0007669"/>
    <property type="project" value="UniProtKB-SubCell"/>
</dbReference>
<evidence type="ECO:0000256" key="4">
    <source>
        <dbReference type="ARBA" id="ARBA00023136"/>
    </source>
</evidence>
<keyword evidence="8" id="KW-1185">Reference proteome</keyword>
<organism evidence="7 8">
    <name type="scientific">Saliniradius amylolyticus</name>
    <dbReference type="NCBI Taxonomy" id="2183582"/>
    <lineage>
        <taxon>Bacteria</taxon>
        <taxon>Pseudomonadati</taxon>
        <taxon>Pseudomonadota</taxon>
        <taxon>Gammaproteobacteria</taxon>
        <taxon>Alteromonadales</taxon>
        <taxon>Alteromonadaceae</taxon>
        <taxon>Saliniradius</taxon>
    </lineage>
</organism>
<dbReference type="Pfam" id="PF04116">
    <property type="entry name" value="FA_hydroxylase"/>
    <property type="match status" value="1"/>
</dbReference>
<dbReference type="GO" id="GO:0005506">
    <property type="term" value="F:iron ion binding"/>
    <property type="evidence" value="ECO:0007669"/>
    <property type="project" value="InterPro"/>
</dbReference>
<dbReference type="GO" id="GO:0008610">
    <property type="term" value="P:lipid biosynthetic process"/>
    <property type="evidence" value="ECO:0007669"/>
    <property type="project" value="InterPro"/>
</dbReference>
<dbReference type="GO" id="GO:0050479">
    <property type="term" value="F:glyceryl-ether monooxygenase activity"/>
    <property type="evidence" value="ECO:0007669"/>
    <property type="project" value="UniProtKB-EC"/>
</dbReference>
<dbReference type="AlphaFoldDB" id="A0A2S2E3W6"/>
<protein>
    <submittedName>
        <fullName evidence="7">Alkylglycerol monooxygenase</fullName>
        <ecNumber evidence="7">1.14.16.5</ecNumber>
    </submittedName>
</protein>
<dbReference type="InterPro" id="IPR050307">
    <property type="entry name" value="Sterol_Desaturase_Related"/>
</dbReference>
<dbReference type="EMBL" id="CP029347">
    <property type="protein sequence ID" value="AWL12335.1"/>
    <property type="molecule type" value="Genomic_DNA"/>
</dbReference>
<sequence>MWEWFQQGITGLSELPGYLLDANKRIYGLYLLGALLLAIPAFYLKYGQFRWRDFGRYLFNPKIWWHQSAKLDYGLFLLNKPLKALMFAPFIVTMVPIAMGLSGALESLFGVIPPLSQNEAVVIASFTLLLFLLDDFTRFLLHYLLHKVPFLWDYHKVHHSARVLTPMTIYRSHPLESYLYACRMGLAQGVAVGLGYYLFGPALSMFDVLGANVFVFAFNALGSNLRHSHVWLPFGDRIEKWWISPAQHQVHHSDNPAHFDRNLGSALAVWDRLFGTLIKSSEVKRVRFGVGRGDPGHQTMKQLYLKPFTDNWQRIKPRLSKKAPVATSQMD</sequence>
<keyword evidence="4 5" id="KW-0472">Membrane</keyword>
<gene>
    <name evidence="7" type="primary">agmO</name>
    <name evidence="7" type="ORF">HMF8227_01865</name>
</gene>
<evidence type="ECO:0000256" key="2">
    <source>
        <dbReference type="ARBA" id="ARBA00022692"/>
    </source>
</evidence>
<keyword evidence="2 5" id="KW-0812">Transmembrane</keyword>
<evidence type="ECO:0000259" key="6">
    <source>
        <dbReference type="Pfam" id="PF04116"/>
    </source>
</evidence>
<feature type="transmembrane region" description="Helical" evidence="5">
    <location>
        <begin position="120"/>
        <end position="141"/>
    </location>
</feature>
<reference evidence="7 8" key="1">
    <citation type="submission" date="2018-05" db="EMBL/GenBank/DDBJ databases">
        <title>Salinimonas sp. HMF8227 Genome sequencing and assembly.</title>
        <authorList>
            <person name="Kang H."/>
            <person name="Kang J."/>
            <person name="Cha I."/>
            <person name="Kim H."/>
            <person name="Joh K."/>
        </authorList>
    </citation>
    <scope>NUCLEOTIDE SEQUENCE [LARGE SCALE GENOMIC DNA]</scope>
    <source>
        <strain evidence="7 8">HMF8227</strain>
    </source>
</reference>
<name>A0A2S2E3W6_9ALTE</name>
<evidence type="ECO:0000313" key="8">
    <source>
        <dbReference type="Proteomes" id="UP000245728"/>
    </source>
</evidence>
<evidence type="ECO:0000256" key="3">
    <source>
        <dbReference type="ARBA" id="ARBA00022989"/>
    </source>
</evidence>
<evidence type="ECO:0000256" key="5">
    <source>
        <dbReference type="SAM" id="Phobius"/>
    </source>
</evidence>
<proteinExistence type="predicted"/>
<dbReference type="InterPro" id="IPR006694">
    <property type="entry name" value="Fatty_acid_hydroxylase"/>
</dbReference>
<feature type="transmembrane region" description="Helical" evidence="5">
    <location>
        <begin position="84"/>
        <end position="105"/>
    </location>
</feature>
<keyword evidence="3 5" id="KW-1133">Transmembrane helix</keyword>
<feature type="transmembrane region" description="Helical" evidence="5">
    <location>
        <begin position="205"/>
        <end position="222"/>
    </location>
</feature>
<dbReference type="PANTHER" id="PTHR11863">
    <property type="entry name" value="STEROL DESATURASE"/>
    <property type="match status" value="1"/>
</dbReference>
<evidence type="ECO:0000313" key="7">
    <source>
        <dbReference type="EMBL" id="AWL12335.1"/>
    </source>
</evidence>
<comment type="subcellular location">
    <subcellularLocation>
        <location evidence="1">Membrane</location>
    </subcellularLocation>
</comment>